<sequence length="139" mass="14713">MFSESKKGKVITETFPQANRIEKNTRITGDIVSDADIRIDGKVEGNVKSSGRIVIGKDGFINGKIECVNADIEGKFTGELLVAEQLSLKSSAMIQGDVVVSKLSVDPGAAFNANCTMKGAEIKPLNKSVAEPEKAGKTA</sequence>
<evidence type="ECO:0000313" key="3">
    <source>
        <dbReference type="Proteomes" id="UP000267469"/>
    </source>
</evidence>
<dbReference type="EMBL" id="RJTM01000057">
    <property type="protein sequence ID" value="RNL88683.1"/>
    <property type="molecule type" value="Genomic_DNA"/>
</dbReference>
<accession>A0A3N0EL99</accession>
<dbReference type="AlphaFoldDB" id="A0A3N0EL99"/>
<dbReference type="PANTHER" id="PTHR35024">
    <property type="entry name" value="HYPOTHETICAL CYTOSOLIC PROTEIN"/>
    <property type="match status" value="1"/>
</dbReference>
<dbReference type="PANTHER" id="PTHR35024:SF4">
    <property type="entry name" value="POLYMER-FORMING CYTOSKELETAL PROTEIN"/>
    <property type="match status" value="1"/>
</dbReference>
<reference evidence="2 3" key="1">
    <citation type="submission" date="2018-10" db="EMBL/GenBank/DDBJ databases">
        <title>Sinomicrobium pectinilyticum sp. nov., a pectinase-producing bacterium isolated from alkaline and saline soil, and emended description of the genus Sinomicrobium.</title>
        <authorList>
            <person name="Cheng B."/>
            <person name="Li C."/>
            <person name="Lai Q."/>
            <person name="Du M."/>
            <person name="Shao Z."/>
            <person name="Xu P."/>
            <person name="Yang C."/>
        </authorList>
    </citation>
    <scope>NUCLEOTIDE SEQUENCE [LARGE SCALE GENOMIC DNA]</scope>
    <source>
        <strain evidence="2 3">5DNS001</strain>
    </source>
</reference>
<evidence type="ECO:0000256" key="1">
    <source>
        <dbReference type="ARBA" id="ARBA00044755"/>
    </source>
</evidence>
<protein>
    <submittedName>
        <fullName evidence="2">Polymer-forming cytoskeletal protein</fullName>
    </submittedName>
</protein>
<name>A0A3N0EL99_SINP1</name>
<organism evidence="2 3">
    <name type="scientific">Sinomicrobium pectinilyticum</name>
    <dbReference type="NCBI Taxonomy" id="1084421"/>
    <lineage>
        <taxon>Bacteria</taxon>
        <taxon>Pseudomonadati</taxon>
        <taxon>Bacteroidota</taxon>
        <taxon>Flavobacteriia</taxon>
        <taxon>Flavobacteriales</taxon>
        <taxon>Flavobacteriaceae</taxon>
        <taxon>Sinomicrobium</taxon>
    </lineage>
</organism>
<keyword evidence="3" id="KW-1185">Reference proteome</keyword>
<comment type="similarity">
    <text evidence="1">Belongs to the bactofilin family.</text>
</comment>
<dbReference type="RefSeq" id="WP_123215445.1">
    <property type="nucleotide sequence ID" value="NZ_RJTM01000057.1"/>
</dbReference>
<comment type="caution">
    <text evidence="2">The sequence shown here is derived from an EMBL/GenBank/DDBJ whole genome shotgun (WGS) entry which is preliminary data.</text>
</comment>
<proteinExistence type="inferred from homology"/>
<dbReference type="Proteomes" id="UP000267469">
    <property type="component" value="Unassembled WGS sequence"/>
</dbReference>
<gene>
    <name evidence="2" type="ORF">ED312_07800</name>
</gene>
<dbReference type="OrthoDB" id="5432602at2"/>
<dbReference type="Pfam" id="PF04519">
    <property type="entry name" value="Bactofilin"/>
    <property type="match status" value="1"/>
</dbReference>
<dbReference type="InterPro" id="IPR007607">
    <property type="entry name" value="BacA/B"/>
</dbReference>
<evidence type="ECO:0000313" key="2">
    <source>
        <dbReference type="EMBL" id="RNL88683.1"/>
    </source>
</evidence>